<organism evidence="1">
    <name type="scientific">uncultured Thiotrichaceae bacterium</name>
    <dbReference type="NCBI Taxonomy" id="298394"/>
    <lineage>
        <taxon>Bacteria</taxon>
        <taxon>Pseudomonadati</taxon>
        <taxon>Pseudomonadota</taxon>
        <taxon>Gammaproteobacteria</taxon>
        <taxon>Thiotrichales</taxon>
        <taxon>Thiotrichaceae</taxon>
        <taxon>environmental samples</taxon>
    </lineage>
</organism>
<sequence length="84" mass="9424">MSVILKNEFEEVLQPLGSNAAEFFMAASLYHARKISFSAAAALANLSFDEFLFRLKEHFDTGFMIDDESALEDIQTVDDLMVAK</sequence>
<accession>A0A6S6T3L6</accession>
<dbReference type="EMBL" id="CACVAT010000205">
    <property type="protein sequence ID" value="CAA6813323.1"/>
    <property type="molecule type" value="Genomic_DNA"/>
</dbReference>
<protein>
    <submittedName>
        <fullName evidence="1">Uncharacterized protein</fullName>
    </submittedName>
</protein>
<proteinExistence type="predicted"/>
<gene>
    <name evidence="1" type="ORF">HELGO_WM34823</name>
</gene>
<name>A0A6S6T3L6_9GAMM</name>
<reference evidence="1" key="1">
    <citation type="submission" date="2020-01" db="EMBL/GenBank/DDBJ databases">
        <authorList>
            <person name="Meier V. D."/>
            <person name="Meier V D."/>
        </authorList>
    </citation>
    <scope>NUCLEOTIDE SEQUENCE</scope>
    <source>
        <strain evidence="1">HLG_WM_MAG_09</strain>
    </source>
</reference>
<evidence type="ECO:0000313" key="1">
    <source>
        <dbReference type="EMBL" id="CAA6813323.1"/>
    </source>
</evidence>
<dbReference type="AlphaFoldDB" id="A0A6S6T3L6"/>